<evidence type="ECO:0000259" key="2">
    <source>
        <dbReference type="Pfam" id="PF07583"/>
    </source>
</evidence>
<dbReference type="GO" id="GO:0009055">
    <property type="term" value="F:electron transfer activity"/>
    <property type="evidence" value="ECO:0007669"/>
    <property type="project" value="InterPro"/>
</dbReference>
<feature type="domain" description="DUF1553" evidence="3">
    <location>
        <begin position="580"/>
        <end position="844"/>
    </location>
</feature>
<dbReference type="SUPFAM" id="SSF46626">
    <property type="entry name" value="Cytochrome c"/>
    <property type="match status" value="1"/>
</dbReference>
<feature type="compositionally biased region" description="Polar residues" evidence="1">
    <location>
        <begin position="460"/>
        <end position="481"/>
    </location>
</feature>
<dbReference type="InterPro" id="IPR011444">
    <property type="entry name" value="DUF1549"/>
</dbReference>
<comment type="caution">
    <text evidence="5">The sequence shown here is derived from an EMBL/GenBank/DDBJ whole genome shotgun (WGS) entry which is preliminary data.</text>
</comment>
<reference evidence="5" key="1">
    <citation type="submission" date="2015-05" db="EMBL/GenBank/DDBJ databases">
        <title>Permanent draft genome of Rhodopirellula islandicus K833.</title>
        <authorList>
            <person name="Kizina J."/>
            <person name="Richter M."/>
            <person name="Glockner F.O."/>
            <person name="Harder J."/>
        </authorList>
    </citation>
    <scope>NUCLEOTIDE SEQUENCE [LARGE SCALE GENOMIC DNA]</scope>
    <source>
        <strain evidence="5">K833</strain>
    </source>
</reference>
<proteinExistence type="predicted"/>
<name>A0A0J1B8J0_RHOIS</name>
<gene>
    <name evidence="5" type="ORF">RISK_004906</name>
</gene>
<dbReference type="PATRIC" id="fig|595434.4.peg.4657"/>
<evidence type="ECO:0000259" key="4">
    <source>
        <dbReference type="Pfam" id="PF07635"/>
    </source>
</evidence>
<dbReference type="PANTHER" id="PTHR35889:SF3">
    <property type="entry name" value="F-BOX DOMAIN-CONTAINING PROTEIN"/>
    <property type="match status" value="1"/>
</dbReference>
<organism evidence="5 6">
    <name type="scientific">Rhodopirellula islandica</name>
    <dbReference type="NCBI Taxonomy" id="595434"/>
    <lineage>
        <taxon>Bacteria</taxon>
        <taxon>Pseudomonadati</taxon>
        <taxon>Planctomycetota</taxon>
        <taxon>Planctomycetia</taxon>
        <taxon>Pirellulales</taxon>
        <taxon>Pirellulaceae</taxon>
        <taxon>Rhodopirellula</taxon>
    </lineage>
</organism>
<dbReference type="PANTHER" id="PTHR35889">
    <property type="entry name" value="CYCLOINULO-OLIGOSACCHARIDE FRUCTANOTRANSFERASE-RELATED"/>
    <property type="match status" value="1"/>
</dbReference>
<evidence type="ECO:0000313" key="6">
    <source>
        <dbReference type="Proteomes" id="UP000036367"/>
    </source>
</evidence>
<dbReference type="STRING" id="595434.RISK_004906"/>
<feature type="domain" description="Cytochrome C Planctomycete-type" evidence="4">
    <location>
        <begin position="79"/>
        <end position="124"/>
    </location>
</feature>
<feature type="compositionally biased region" description="Basic and acidic residues" evidence="1">
    <location>
        <begin position="424"/>
        <end position="459"/>
    </location>
</feature>
<dbReference type="Pfam" id="PF07583">
    <property type="entry name" value="PSCyt2"/>
    <property type="match status" value="1"/>
</dbReference>
<dbReference type="Proteomes" id="UP000036367">
    <property type="component" value="Unassembled WGS sequence"/>
</dbReference>
<dbReference type="Pfam" id="PF07587">
    <property type="entry name" value="PSD1"/>
    <property type="match status" value="1"/>
</dbReference>
<evidence type="ECO:0000256" key="1">
    <source>
        <dbReference type="SAM" id="MobiDB-lite"/>
    </source>
</evidence>
<evidence type="ECO:0000259" key="3">
    <source>
        <dbReference type="Pfam" id="PF07587"/>
    </source>
</evidence>
<feature type="domain" description="DUF1549" evidence="2">
    <location>
        <begin position="172"/>
        <end position="377"/>
    </location>
</feature>
<dbReference type="InterPro" id="IPR036909">
    <property type="entry name" value="Cyt_c-like_dom_sf"/>
</dbReference>
<dbReference type="InterPro" id="IPR022655">
    <property type="entry name" value="DUF1553"/>
</dbReference>
<dbReference type="InterPro" id="IPR011429">
    <property type="entry name" value="Cyt_c_Planctomycete-type"/>
</dbReference>
<feature type="region of interest" description="Disordered" evidence="1">
    <location>
        <begin position="424"/>
        <end position="513"/>
    </location>
</feature>
<protein>
    <submittedName>
        <fullName evidence="5">Uncharacterized protein</fullName>
    </submittedName>
</protein>
<keyword evidence="6" id="KW-1185">Reference proteome</keyword>
<dbReference type="EMBL" id="LECT01000041">
    <property type="protein sequence ID" value="KLU03140.1"/>
    <property type="molecule type" value="Genomic_DNA"/>
</dbReference>
<dbReference type="Pfam" id="PF07635">
    <property type="entry name" value="PSCyt1"/>
    <property type="match status" value="1"/>
</dbReference>
<dbReference type="AlphaFoldDB" id="A0A0J1B8J0"/>
<dbReference type="GO" id="GO:0020037">
    <property type="term" value="F:heme binding"/>
    <property type="evidence" value="ECO:0007669"/>
    <property type="project" value="InterPro"/>
</dbReference>
<accession>A0A0J1B8J0</accession>
<sequence length="904" mass="100607">MAARGPKCNSCPPNSLLATPALRMPASSLSVVFPTANPIALTLGAAIVLACCTTAQAEQTVAHEVSFQEDVRPILSNHCFACHGPDENHNAAGFRLDVEGEADLDEVLVRIDSEDPDSIMPPPDMHKPLKPEQVAILKQWIEQGAPYETHWSFVAPTPPALPELVDADWTSPIDRFVRSKMESKGLSPRPTADRRTLIRRLSLDLTGLPPTAEEIDAFLNDDSETAYPDLVDRLIAKPAFGEHMARYWLDLVRFADTNGMHHDHYREMTPYRDWVIRSFNENLPFDQFIVDQLAGDLHPDPSVNQLIASGFNRLHLIIDRGTALPEESFMKNVVDRVSAVGTAFMGLTLQCAVCHDHKYDPISQKDFYSLYAFFNNFDGGPETGGRRGTDFQRGLQPPFIELPSDEQAQTLARLNDEIARLQTEAKDLQPKPKPEPPKKEEPAAEKVEKETNGKEKETEPSPSVANPDATNSHPPSGTVEPSQEKAEEESPTPAEPEMSPEERKQKLQQVQAAIAKRNQERDGILVNVPATLVMKERAEIRPAHILIRGAYDAPGEVVSRDTPSFLPPMPTTDDPNATKTRMDLARWMVDPTNPLTARVAVNRFWQQLFGVGLVKTSEDFGAQGQLPSHPKLLDHLAIDFIESGWNVQALMRSMVNTQAYQQTSIAPSDDYKSDPQNRWLARGSRYRLDAEVIRDQVLSVCGLLSPTMYGKSVKPPQPEGLWKIVAMPTSYPNSYVPDSGEKTVRRSVYTFWKRGLPPPQMTIFDAPNRDSCIARRERTNTPLQALMMMNEPQFFSASTTFAKRLLDDESLNADEGGNQKRLAAAYETITSRPPTDAALESLSQSLDTFQALYESQPAEATSLVQRCTDPAVQSVTSVPDQIRLAAWTMVVHSILNLDCVRTRE</sequence>
<evidence type="ECO:0000313" key="5">
    <source>
        <dbReference type="EMBL" id="KLU03140.1"/>
    </source>
</evidence>